<accession>A0A942UXT0</accession>
<dbReference type="Gene3D" id="3.40.50.1000">
    <property type="entry name" value="HAD superfamily/HAD-like"/>
    <property type="match status" value="1"/>
</dbReference>
<dbReference type="InterPro" id="IPR051400">
    <property type="entry name" value="HAD-like_hydrolase"/>
</dbReference>
<evidence type="ECO:0000313" key="5">
    <source>
        <dbReference type="Proteomes" id="UP000724672"/>
    </source>
</evidence>
<keyword evidence="3" id="KW-0460">Magnesium</keyword>
<name>A0A942UXT0_9FIRM</name>
<dbReference type="SFLD" id="SFLDG01129">
    <property type="entry name" value="C1.5:_HAD__Beta-PGM__Phosphata"/>
    <property type="match status" value="1"/>
</dbReference>
<dbReference type="NCBIfam" id="TIGR01549">
    <property type="entry name" value="HAD-SF-IA-v1"/>
    <property type="match status" value="1"/>
</dbReference>
<gene>
    <name evidence="4" type="ORF">GOQ27_09880</name>
</gene>
<dbReference type="GO" id="GO:0044281">
    <property type="term" value="P:small molecule metabolic process"/>
    <property type="evidence" value="ECO:0007669"/>
    <property type="project" value="UniProtKB-ARBA"/>
</dbReference>
<evidence type="ECO:0000256" key="1">
    <source>
        <dbReference type="ARBA" id="ARBA00001946"/>
    </source>
</evidence>
<dbReference type="Gene3D" id="1.20.120.710">
    <property type="entry name" value="Haloacid dehalogenase hydrolase-like domain"/>
    <property type="match status" value="1"/>
</dbReference>
<dbReference type="Proteomes" id="UP000724672">
    <property type="component" value="Unassembled WGS sequence"/>
</dbReference>
<organism evidence="4 5">
    <name type="scientific">Anaeromonas frigoriresistens</name>
    <dbReference type="NCBI Taxonomy" id="2683708"/>
    <lineage>
        <taxon>Bacteria</taxon>
        <taxon>Bacillati</taxon>
        <taxon>Bacillota</taxon>
        <taxon>Tissierellia</taxon>
        <taxon>Tissierellales</taxon>
        <taxon>Thermohalobacteraceae</taxon>
        <taxon>Anaeromonas</taxon>
    </lineage>
</organism>
<keyword evidence="5" id="KW-1185">Reference proteome</keyword>
<comment type="caution">
    <text evidence="4">The sequence shown here is derived from an EMBL/GenBank/DDBJ whole genome shotgun (WGS) entry which is preliminary data.</text>
</comment>
<evidence type="ECO:0000256" key="3">
    <source>
        <dbReference type="ARBA" id="ARBA00022842"/>
    </source>
</evidence>
<protein>
    <submittedName>
        <fullName evidence="4">HAD family hydrolase</fullName>
    </submittedName>
</protein>
<evidence type="ECO:0000256" key="2">
    <source>
        <dbReference type="ARBA" id="ARBA00022801"/>
    </source>
</evidence>
<dbReference type="SUPFAM" id="SSF56784">
    <property type="entry name" value="HAD-like"/>
    <property type="match status" value="1"/>
</dbReference>
<proteinExistence type="predicted"/>
<evidence type="ECO:0000313" key="4">
    <source>
        <dbReference type="EMBL" id="MBS4538774.1"/>
    </source>
</evidence>
<dbReference type="SFLD" id="SFLDG01135">
    <property type="entry name" value="C1.5.6:_HAD__Beta-PGM__Phospha"/>
    <property type="match status" value="1"/>
</dbReference>
<dbReference type="AlphaFoldDB" id="A0A942UXT0"/>
<dbReference type="InterPro" id="IPR006439">
    <property type="entry name" value="HAD-SF_hydro_IA"/>
</dbReference>
<comment type="cofactor">
    <cofactor evidence="1">
        <name>Mg(2+)</name>
        <dbReference type="ChEBI" id="CHEBI:18420"/>
    </cofactor>
</comment>
<dbReference type="Pfam" id="PF00702">
    <property type="entry name" value="Hydrolase"/>
    <property type="match status" value="1"/>
</dbReference>
<dbReference type="InterPro" id="IPR036412">
    <property type="entry name" value="HAD-like_sf"/>
</dbReference>
<keyword evidence="2 4" id="KW-0378">Hydrolase</keyword>
<sequence length="250" mass="28977">MEGRSNRISNRENEEVFMIFFDLDGTLLDHDSAVKKALIRMIKVKSIDWGYGEEEVYKVWSENLEKYYELYLKGKLSHSEQRVERMKAFYKKFDVDLSDEEVEESFNTYLEAYENNWRLYEDVIECLSNLRSSQLGIISNGYFPQQTDKLKNTGIFDLFKVIVTSNELGIAKPKREIFLHACEKAQVNVQDCIYIGDRWDADAIGSSEAGMKAIWLDRAGTYNGSKDNIEVINTLKELSPLLCKLKISNI</sequence>
<dbReference type="GO" id="GO:0016787">
    <property type="term" value="F:hydrolase activity"/>
    <property type="evidence" value="ECO:0007669"/>
    <property type="project" value="UniProtKB-KW"/>
</dbReference>
<dbReference type="PANTHER" id="PTHR46470:SF4">
    <property type="entry name" value="5-AMINO-6-(5-PHOSPHO-D-RIBITYLAMINO)URACIL PHOSPHATASE YIGB"/>
    <property type="match status" value="1"/>
</dbReference>
<dbReference type="SFLD" id="SFLDS00003">
    <property type="entry name" value="Haloacid_Dehalogenase"/>
    <property type="match status" value="1"/>
</dbReference>
<dbReference type="EMBL" id="WSFT01000037">
    <property type="protein sequence ID" value="MBS4538774.1"/>
    <property type="molecule type" value="Genomic_DNA"/>
</dbReference>
<dbReference type="PRINTS" id="PR00413">
    <property type="entry name" value="HADHALOGNASE"/>
</dbReference>
<dbReference type="RefSeq" id="WP_203366698.1">
    <property type="nucleotide sequence ID" value="NZ_WSFT01000037.1"/>
</dbReference>
<dbReference type="NCBIfam" id="TIGR01509">
    <property type="entry name" value="HAD-SF-IA-v3"/>
    <property type="match status" value="1"/>
</dbReference>
<reference evidence="4" key="1">
    <citation type="submission" date="2019-12" db="EMBL/GenBank/DDBJ databases">
        <title>Clostridiaceae gen. nov. sp. nov., isolated from sediment in Xinjiang, China.</title>
        <authorList>
            <person name="Zhang R."/>
        </authorList>
    </citation>
    <scope>NUCLEOTIDE SEQUENCE</scope>
    <source>
        <strain evidence="4">D2Q-11</strain>
    </source>
</reference>
<dbReference type="PANTHER" id="PTHR46470">
    <property type="entry name" value="N-ACYLNEURAMINATE-9-PHOSPHATASE"/>
    <property type="match status" value="1"/>
</dbReference>
<dbReference type="InterPro" id="IPR023214">
    <property type="entry name" value="HAD_sf"/>
</dbReference>